<keyword evidence="14" id="KW-0030">Aminoacyl-tRNA synthetase</keyword>
<comment type="cofactor">
    <cofactor evidence="2">
        <name>Zn(2+)</name>
        <dbReference type="ChEBI" id="CHEBI:29105"/>
    </cofactor>
</comment>
<dbReference type="Gene3D" id="3.40.50.1100">
    <property type="match status" value="2"/>
</dbReference>
<comment type="similarity">
    <text evidence="4">Belongs to the cysteine synthase/cystathionine beta-synthase family.</text>
</comment>
<dbReference type="Proteomes" id="UP000001052">
    <property type="component" value="Chromosome"/>
</dbReference>
<feature type="binding site" evidence="17">
    <location>
        <position position="261"/>
    </location>
    <ligand>
        <name>pyridoxal 5'-phosphate</name>
        <dbReference type="ChEBI" id="CHEBI:597326"/>
    </ligand>
</feature>
<dbReference type="InterPro" id="IPR001926">
    <property type="entry name" value="TrpB-like_PALP"/>
</dbReference>
<keyword evidence="11" id="KW-0862">Zinc</keyword>
<evidence type="ECO:0000259" key="19">
    <source>
        <dbReference type="Pfam" id="PF00291"/>
    </source>
</evidence>
<dbReference type="GO" id="GO:0006418">
    <property type="term" value="P:tRNA aminoacylation for protein translation"/>
    <property type="evidence" value="ECO:0007669"/>
    <property type="project" value="InterPro"/>
</dbReference>
<dbReference type="GO" id="GO:0006535">
    <property type="term" value="P:cysteine biosynthetic process from serine"/>
    <property type="evidence" value="ECO:0007669"/>
    <property type="project" value="InterPro"/>
</dbReference>
<evidence type="ECO:0000256" key="11">
    <source>
        <dbReference type="ARBA" id="ARBA00022833"/>
    </source>
</evidence>
<dbReference type="Gene3D" id="3.40.50.620">
    <property type="entry name" value="HUPs"/>
    <property type="match status" value="1"/>
</dbReference>
<feature type="binding site" evidence="17">
    <location>
        <begin position="180"/>
        <end position="184"/>
    </location>
    <ligand>
        <name>pyridoxal 5'-phosphate</name>
        <dbReference type="ChEBI" id="CHEBI:597326"/>
    </ligand>
</feature>
<dbReference type="PROSITE" id="PS00901">
    <property type="entry name" value="CYS_SYNTHASE"/>
    <property type="match status" value="1"/>
</dbReference>
<keyword evidence="10" id="KW-0547">Nucleotide-binding</keyword>
<dbReference type="KEGG" id="drt:Dret_0830"/>
<dbReference type="UniPathway" id="UPA00136">
    <property type="reaction ID" value="UER00200"/>
</dbReference>
<evidence type="ECO:0000256" key="10">
    <source>
        <dbReference type="ARBA" id="ARBA00022741"/>
    </source>
</evidence>
<keyword evidence="9" id="KW-0479">Metal-binding</keyword>
<evidence type="ECO:0000256" key="1">
    <source>
        <dbReference type="ARBA" id="ARBA00001933"/>
    </source>
</evidence>
<keyword evidence="8" id="KW-0808">Transferase</keyword>
<protein>
    <recommendedName>
        <fullName evidence="5">cysteine synthase</fullName>
        <ecNumber evidence="5">2.5.1.47</ecNumber>
    </recommendedName>
</protein>
<dbReference type="NCBIfam" id="TIGR01136">
    <property type="entry name" value="cysKM"/>
    <property type="match status" value="1"/>
</dbReference>
<dbReference type="InterPro" id="IPR001216">
    <property type="entry name" value="P-phosphate_BS"/>
</dbReference>
<keyword evidence="6" id="KW-0436">Ligase</keyword>
<evidence type="ECO:0000256" key="17">
    <source>
        <dbReference type="PIRSR" id="PIRSR605856-50"/>
    </source>
</evidence>
<feature type="modified residue" description="N6-(pyridoxal phosphate)lysine" evidence="18">
    <location>
        <position position="45"/>
    </location>
</feature>
<dbReference type="EMBL" id="CP001734">
    <property type="protein sequence ID" value="ACV68121.1"/>
    <property type="molecule type" value="Genomic_DNA"/>
</dbReference>
<dbReference type="Gene3D" id="1.20.120.1910">
    <property type="entry name" value="Cysteine-tRNA ligase, C-terminal anti-codon recognition domain"/>
    <property type="match status" value="1"/>
</dbReference>
<evidence type="ECO:0000256" key="15">
    <source>
        <dbReference type="ARBA" id="ARBA00023192"/>
    </source>
</evidence>
<dbReference type="PANTHER" id="PTHR10314">
    <property type="entry name" value="CYSTATHIONINE BETA-SYNTHASE"/>
    <property type="match status" value="1"/>
</dbReference>
<evidence type="ECO:0000256" key="14">
    <source>
        <dbReference type="ARBA" id="ARBA00023146"/>
    </source>
</evidence>
<organism evidence="21 22">
    <name type="scientific">Desulfohalobium retbaense (strain ATCC 49708 / DSM 5692 / JCM 16813 / HR100)</name>
    <dbReference type="NCBI Taxonomy" id="485915"/>
    <lineage>
        <taxon>Bacteria</taxon>
        <taxon>Pseudomonadati</taxon>
        <taxon>Thermodesulfobacteriota</taxon>
        <taxon>Desulfovibrionia</taxon>
        <taxon>Desulfovibrionales</taxon>
        <taxon>Desulfohalobiaceae</taxon>
        <taxon>Desulfohalobium</taxon>
    </lineage>
</organism>
<dbReference type="InterPro" id="IPR014729">
    <property type="entry name" value="Rossmann-like_a/b/a_fold"/>
</dbReference>
<dbReference type="GO" id="GO:0005524">
    <property type="term" value="F:ATP binding"/>
    <property type="evidence" value="ECO:0007669"/>
    <property type="project" value="UniProtKB-KW"/>
</dbReference>
<dbReference type="GO" id="GO:0004812">
    <property type="term" value="F:aminoacyl-tRNA ligase activity"/>
    <property type="evidence" value="ECO:0007669"/>
    <property type="project" value="UniProtKB-KW"/>
</dbReference>
<keyword evidence="7" id="KW-0028">Amino-acid biosynthesis</keyword>
<keyword evidence="22" id="KW-1185">Reference proteome</keyword>
<comment type="catalytic activity">
    <reaction evidence="16">
        <text>O-acetyl-L-serine + hydrogen sulfide = L-cysteine + acetate</text>
        <dbReference type="Rhea" id="RHEA:14829"/>
        <dbReference type="ChEBI" id="CHEBI:29919"/>
        <dbReference type="ChEBI" id="CHEBI:30089"/>
        <dbReference type="ChEBI" id="CHEBI:35235"/>
        <dbReference type="ChEBI" id="CHEBI:58340"/>
        <dbReference type="EC" id="2.5.1.47"/>
    </reaction>
</comment>
<evidence type="ECO:0000256" key="6">
    <source>
        <dbReference type="ARBA" id="ARBA00022598"/>
    </source>
</evidence>
<dbReference type="eggNOG" id="COG0031">
    <property type="taxonomic scope" value="Bacteria"/>
</dbReference>
<dbReference type="SUPFAM" id="SSF47323">
    <property type="entry name" value="Anticodon-binding domain of a subclass of class I aminoacyl-tRNA synthetases"/>
    <property type="match status" value="1"/>
</dbReference>
<dbReference type="AlphaFoldDB" id="C8X124"/>
<dbReference type="EC" id="2.5.1.47" evidence="5"/>
<dbReference type="Pfam" id="PF00291">
    <property type="entry name" value="PALP"/>
    <property type="match status" value="1"/>
</dbReference>
<dbReference type="RefSeq" id="WP_015751279.1">
    <property type="nucleotide sequence ID" value="NC_013223.1"/>
</dbReference>
<dbReference type="InterPro" id="IPR005856">
    <property type="entry name" value="Cys_synth"/>
</dbReference>
<dbReference type="eggNOG" id="COG0215">
    <property type="taxonomic scope" value="Bacteria"/>
</dbReference>
<evidence type="ECO:0000256" key="16">
    <source>
        <dbReference type="ARBA" id="ARBA00047931"/>
    </source>
</evidence>
<evidence type="ECO:0000256" key="3">
    <source>
        <dbReference type="ARBA" id="ARBA00004962"/>
    </source>
</evidence>
<dbReference type="GO" id="GO:0046872">
    <property type="term" value="F:metal ion binding"/>
    <property type="evidence" value="ECO:0007669"/>
    <property type="project" value="UniProtKB-KW"/>
</dbReference>
<proteinExistence type="inferred from homology"/>
<dbReference type="Pfam" id="PF01406">
    <property type="entry name" value="tRNA-synt_1e"/>
    <property type="match status" value="1"/>
</dbReference>
<evidence type="ECO:0000313" key="22">
    <source>
        <dbReference type="Proteomes" id="UP000001052"/>
    </source>
</evidence>
<evidence type="ECO:0000256" key="12">
    <source>
        <dbReference type="ARBA" id="ARBA00022840"/>
    </source>
</evidence>
<evidence type="ECO:0000256" key="2">
    <source>
        <dbReference type="ARBA" id="ARBA00001947"/>
    </source>
</evidence>
<dbReference type="InterPro" id="IPR050214">
    <property type="entry name" value="Cys_Synth/Cystath_Beta-Synth"/>
</dbReference>
<dbReference type="STRING" id="485915.Dret_0830"/>
<dbReference type="CDD" id="cd01561">
    <property type="entry name" value="CBS_like"/>
    <property type="match status" value="1"/>
</dbReference>
<evidence type="ECO:0000256" key="13">
    <source>
        <dbReference type="ARBA" id="ARBA00022898"/>
    </source>
</evidence>
<keyword evidence="12" id="KW-0067">ATP-binding</keyword>
<gene>
    <name evidence="21" type="ordered locus">Dret_0830</name>
</gene>
<reference evidence="21 22" key="2">
    <citation type="journal article" date="2010" name="Stand. Genomic Sci.">
        <title>Complete genome sequence of Desulfohalobium retbaense type strain (HR(100)).</title>
        <authorList>
            <person name="Spring S."/>
            <person name="Nolan M."/>
            <person name="Lapidus A."/>
            <person name="Glavina Del Rio T."/>
            <person name="Copeland A."/>
            <person name="Tice H."/>
            <person name="Cheng J.F."/>
            <person name="Lucas S."/>
            <person name="Land M."/>
            <person name="Chen F."/>
            <person name="Bruce D."/>
            <person name="Goodwin L."/>
            <person name="Pitluck S."/>
            <person name="Ivanova N."/>
            <person name="Mavromatis K."/>
            <person name="Mikhailova N."/>
            <person name="Pati A."/>
            <person name="Chen A."/>
            <person name="Palaniappan K."/>
            <person name="Hauser L."/>
            <person name="Chang Y.J."/>
            <person name="Jeffries C.D."/>
            <person name="Munk C."/>
            <person name="Kiss H."/>
            <person name="Chain P."/>
            <person name="Han C."/>
            <person name="Brettin T."/>
            <person name="Detter J.C."/>
            <person name="Schuler E."/>
            <person name="Goker M."/>
            <person name="Rohde M."/>
            <person name="Bristow J."/>
            <person name="Eisen J.A."/>
            <person name="Markowitz V."/>
            <person name="Hugenholtz P."/>
            <person name="Kyrpides N.C."/>
            <person name="Klenk H.P."/>
        </authorList>
    </citation>
    <scope>NUCLEOTIDE SEQUENCE [LARGE SCALE GENOMIC DNA]</scope>
    <source>
        <strain evidence="21 22">DSM 5692</strain>
    </source>
</reference>
<keyword evidence="13 17" id="KW-0663">Pyridoxal phosphate</keyword>
<dbReference type="HOGENOM" id="CLU_013528_4_1_7"/>
<dbReference type="SUPFAM" id="SSF53686">
    <property type="entry name" value="Tryptophan synthase beta subunit-like PLP-dependent enzymes"/>
    <property type="match status" value="1"/>
</dbReference>
<dbReference type="FunFam" id="3.40.50.1100:FF:000003">
    <property type="entry name" value="Cystathionine beta-synthase"/>
    <property type="match status" value="1"/>
</dbReference>
<evidence type="ECO:0000256" key="8">
    <source>
        <dbReference type="ARBA" id="ARBA00022679"/>
    </source>
</evidence>
<dbReference type="InterPro" id="IPR036052">
    <property type="entry name" value="TrpB-like_PALP_sf"/>
</dbReference>
<reference evidence="22" key="1">
    <citation type="submission" date="2009-09" db="EMBL/GenBank/DDBJ databases">
        <title>The complete chromosome of Desulfohalobium retbaense DSM 5692.</title>
        <authorList>
            <consortium name="US DOE Joint Genome Institute (JGI-PGF)"/>
            <person name="Lucas S."/>
            <person name="Copeland A."/>
            <person name="Lapidus A."/>
            <person name="Glavina del Rio T."/>
            <person name="Dalin E."/>
            <person name="Tice H."/>
            <person name="Bruce D."/>
            <person name="Goodwin L."/>
            <person name="Pitluck S."/>
            <person name="Kyrpides N."/>
            <person name="Mavromatis K."/>
            <person name="Ivanova N."/>
            <person name="Mikhailova N."/>
            <person name="Munk A.C."/>
            <person name="Brettin T."/>
            <person name="Detter J.C."/>
            <person name="Han C."/>
            <person name="Tapia R."/>
            <person name="Larimer F."/>
            <person name="Land M."/>
            <person name="Hauser L."/>
            <person name="Markowitz V."/>
            <person name="Cheng J.-F."/>
            <person name="Hugenholtz P."/>
            <person name="Woyke T."/>
            <person name="Wu D."/>
            <person name="Spring S."/>
            <person name="Klenk H.-P."/>
            <person name="Eisen J.A."/>
        </authorList>
    </citation>
    <scope>NUCLEOTIDE SEQUENCE [LARGE SCALE GENOMIC DNA]</scope>
    <source>
        <strain evidence="22">DSM 5692</strain>
    </source>
</reference>
<feature type="domain" description="Tryptophan synthase beta chain-like PALP" evidence="19">
    <location>
        <begin position="10"/>
        <end position="287"/>
    </location>
</feature>
<dbReference type="OrthoDB" id="9815130at2"/>
<evidence type="ECO:0000256" key="7">
    <source>
        <dbReference type="ARBA" id="ARBA00022605"/>
    </source>
</evidence>
<name>C8X124_DESRD</name>
<evidence type="ECO:0000256" key="5">
    <source>
        <dbReference type="ARBA" id="ARBA00012681"/>
    </source>
</evidence>
<feature type="domain" description="tRNA synthetases class I catalytic" evidence="20">
    <location>
        <begin position="345"/>
        <end position="567"/>
    </location>
</feature>
<evidence type="ECO:0000313" key="21">
    <source>
        <dbReference type="EMBL" id="ACV68121.1"/>
    </source>
</evidence>
<comment type="pathway">
    <text evidence="3">Amino-acid biosynthesis; L-cysteine biosynthesis; L-cysteine from L-serine: step 2/2.</text>
</comment>
<comment type="cofactor">
    <cofactor evidence="1 17">
        <name>pyridoxal 5'-phosphate</name>
        <dbReference type="ChEBI" id="CHEBI:597326"/>
    </cofactor>
</comment>
<dbReference type="GO" id="GO:0004124">
    <property type="term" value="F:cysteine synthase activity"/>
    <property type="evidence" value="ECO:0007669"/>
    <property type="project" value="UniProtKB-EC"/>
</dbReference>
<evidence type="ECO:0000259" key="20">
    <source>
        <dbReference type="Pfam" id="PF01406"/>
    </source>
</evidence>
<dbReference type="SUPFAM" id="SSF52374">
    <property type="entry name" value="Nucleotidylyl transferase"/>
    <property type="match status" value="1"/>
</dbReference>
<keyword evidence="15" id="KW-0198">Cysteine biosynthesis</keyword>
<feature type="binding site" evidence="17">
    <location>
        <position position="75"/>
    </location>
    <ligand>
        <name>pyridoxal 5'-phosphate</name>
        <dbReference type="ChEBI" id="CHEBI:597326"/>
    </ligand>
</feature>
<evidence type="ECO:0000256" key="4">
    <source>
        <dbReference type="ARBA" id="ARBA00007103"/>
    </source>
</evidence>
<dbReference type="InterPro" id="IPR009080">
    <property type="entry name" value="tRNAsynth_Ia_anticodon-bd"/>
</dbReference>
<dbReference type="InterPro" id="IPR032678">
    <property type="entry name" value="tRNA-synt_1_cat_dom"/>
</dbReference>
<sequence length="764" mass="85517">MSPTPPNVLSLIGKTPLVPVHRLNPYPSVCIEAKLEKLNPGGSVKDRVALAMVEAAERSGQLTPGKTLIEATSGNTGIGLAMVCAVKGYTLRLLMPESASEERRRILRAYGAQIQLTPGHLGTDGAIEEAYRMAREEPEFYVLMDQFNNPASIAAHYETTAPEIWEQTAGEVTHVVVALGTSGTAMGLSQRLKEYNPAVEVVGVEPYAGHKIQGLKNMQESYPPGIYERNQLDRIVRVDDEQAFGLCRALAQKEGIFAGLSSGAALAGALTLAAEIPSGRIVIIFPDGGERYLSTPVFDPPAKQGMRLLDLQSGEKRHIFVQKNALGVFTPGPGPEELEQPELWRRLVWADILVRYLRHKDFEVHGVVGLADWDEHLSHLAEQQGCNLQEMRGAMLDRAEALLRRLGLETGWHCQAASQCRETQLALCRELVRKGLGYEKLRSVYYDVGRDTDYGVLRRTDLAKLSLGKTVDLDRYAKDNPRDFTLLKRTNLADLKRGDFWKTEWGNVRPSWYLQMAAAALAEGIAMDVVLAGRAHHFPHMENLRALWAVRNALPQVWLMTQAVEGEAIVPDIETASERLGGMHALRLWLLSGGYRKPLHSSEDNATMWRRNWERLQESVATLHVARGEGGQVDPGFEQTLYDVKTMFWDQLEDDLDLQHFWPVLWSLCRTILKKASQGRLAPVEAARGWKLVTDLDTILGVVDWHTLPLRQDQWPEGVRDRIALREQARRDRDFARADLLRQEIVAKGYRLEDTPQGPRVFPA</sequence>
<evidence type="ECO:0000256" key="18">
    <source>
        <dbReference type="PIRSR" id="PIRSR605856-51"/>
    </source>
</evidence>
<accession>C8X124</accession>
<evidence type="ECO:0000256" key="9">
    <source>
        <dbReference type="ARBA" id="ARBA00022723"/>
    </source>
</evidence>